<proteinExistence type="predicted"/>
<gene>
    <name evidence="2" type="ORF">MtrunA17_Chr4g0023011</name>
</gene>
<dbReference type="Gramene" id="rna22458">
    <property type="protein sequence ID" value="RHN60200.1"/>
    <property type="gene ID" value="gene22458"/>
</dbReference>
<evidence type="ECO:0000313" key="2">
    <source>
        <dbReference type="EMBL" id="RHN60200.1"/>
    </source>
</evidence>
<feature type="transmembrane region" description="Helical" evidence="1">
    <location>
        <begin position="60"/>
        <end position="78"/>
    </location>
</feature>
<protein>
    <recommendedName>
        <fullName evidence="3">Transmembrane protein</fullName>
    </recommendedName>
</protein>
<dbReference type="Proteomes" id="UP000265566">
    <property type="component" value="Chromosome 4"/>
</dbReference>
<sequence length="91" mass="9988">MFTWGETSLRDALIENGDGIVTLSDLGAVGSYAKIDEDHEMSNDRGNVLKGHLLNDMKGMLTLAGLFVSFVTIVLQTLDLDVDWRGRGFDV</sequence>
<evidence type="ECO:0008006" key="3">
    <source>
        <dbReference type="Google" id="ProtNLM"/>
    </source>
</evidence>
<evidence type="ECO:0000256" key="1">
    <source>
        <dbReference type="SAM" id="Phobius"/>
    </source>
</evidence>
<keyword evidence="1" id="KW-1133">Transmembrane helix</keyword>
<name>A0A396I3M4_MEDTR</name>
<dbReference type="EMBL" id="PSQE01000004">
    <property type="protein sequence ID" value="RHN60200.1"/>
    <property type="molecule type" value="Genomic_DNA"/>
</dbReference>
<reference evidence="2" key="1">
    <citation type="journal article" date="2018" name="Nat. Plants">
        <title>Whole-genome landscape of Medicago truncatula symbiotic genes.</title>
        <authorList>
            <person name="Pecrix Y."/>
            <person name="Gamas P."/>
            <person name="Carrere S."/>
        </authorList>
    </citation>
    <scope>NUCLEOTIDE SEQUENCE</scope>
    <source>
        <tissue evidence="2">Leaves</tissue>
    </source>
</reference>
<dbReference type="AlphaFoldDB" id="A0A396I3M4"/>
<accession>A0A396I3M4</accession>
<comment type="caution">
    <text evidence="2">The sequence shown here is derived from an EMBL/GenBank/DDBJ whole genome shotgun (WGS) entry which is preliminary data.</text>
</comment>
<keyword evidence="1" id="KW-0472">Membrane</keyword>
<keyword evidence="1" id="KW-0812">Transmembrane</keyword>
<organism evidence="2">
    <name type="scientific">Medicago truncatula</name>
    <name type="common">Barrel medic</name>
    <name type="synonym">Medicago tribuloides</name>
    <dbReference type="NCBI Taxonomy" id="3880"/>
    <lineage>
        <taxon>Eukaryota</taxon>
        <taxon>Viridiplantae</taxon>
        <taxon>Streptophyta</taxon>
        <taxon>Embryophyta</taxon>
        <taxon>Tracheophyta</taxon>
        <taxon>Spermatophyta</taxon>
        <taxon>Magnoliopsida</taxon>
        <taxon>eudicotyledons</taxon>
        <taxon>Gunneridae</taxon>
        <taxon>Pentapetalae</taxon>
        <taxon>rosids</taxon>
        <taxon>fabids</taxon>
        <taxon>Fabales</taxon>
        <taxon>Fabaceae</taxon>
        <taxon>Papilionoideae</taxon>
        <taxon>50 kb inversion clade</taxon>
        <taxon>NPAAA clade</taxon>
        <taxon>Hologalegina</taxon>
        <taxon>IRL clade</taxon>
        <taxon>Trifolieae</taxon>
        <taxon>Medicago</taxon>
    </lineage>
</organism>